<reference evidence="2" key="1">
    <citation type="submission" date="2023-10" db="EMBL/GenBank/DDBJ databases">
        <authorList>
            <person name="Chen Y."/>
            <person name="Shah S."/>
            <person name="Dougan E. K."/>
            <person name="Thang M."/>
            <person name="Chan C."/>
        </authorList>
    </citation>
    <scope>NUCLEOTIDE SEQUENCE [LARGE SCALE GENOMIC DNA]</scope>
</reference>
<gene>
    <name evidence="2" type="ORF">PCOR1329_LOCUS59161</name>
</gene>
<dbReference type="Proteomes" id="UP001189429">
    <property type="component" value="Unassembled WGS sequence"/>
</dbReference>
<proteinExistence type="predicted"/>
<name>A0ABN9VPK3_9DINO</name>
<protein>
    <submittedName>
        <fullName evidence="2">Uncharacterized protein</fullName>
    </submittedName>
</protein>
<sequence>MIDQRLALVGAQSNAGLSMEALMRNQATAPIQAISTGGKMSDDCCTIITRHVAQGPWGVEQKQAIASALNEAAAMADSKTSGARATQSLDFLERYFTAADWESIRSPELSTSAKLEVVAARLNMIGVTCPKETLLKKGVAIVVLSSPELLTQELSGIWKKSQKDRPQQFVRVLDKSKPWKFQHMTKYPLRPSLLHETIFNHACPGGHAPVEDPDVDGLDVVCQEMCCRDSSSQVKKARLSQGADAAAPQTRPRQQAQVPSAMQQGMGDMQMQFMTAMAMAAMQKFPQTAGPLVQCMAQMMGGAEQKTQPASINIDYAGLKPRGGSAPPQGVPSSDNLGDAAGSAPTDSPLALTDAPAHPAGAAAAAPATAPDAGALVPHGAACPVDETAELERKMREAAMAAKARPKEAKEAATEGAPPNGDATAGSTVDKSTTKGAGKGAKGRGALNVDFTALLKPEDCVLRSRSAFTSRAYTGVKTIAKGQGITDKGELNRLAKVAYAAASDVYTLWEAKDKTRK</sequence>
<feature type="region of interest" description="Disordered" evidence="1">
    <location>
        <begin position="238"/>
        <end position="263"/>
    </location>
</feature>
<accession>A0ABN9VPK3</accession>
<dbReference type="EMBL" id="CAUYUJ010017368">
    <property type="protein sequence ID" value="CAK0874187.1"/>
    <property type="molecule type" value="Genomic_DNA"/>
</dbReference>
<feature type="region of interest" description="Disordered" evidence="1">
    <location>
        <begin position="315"/>
        <end position="366"/>
    </location>
</feature>
<evidence type="ECO:0000313" key="3">
    <source>
        <dbReference type="Proteomes" id="UP001189429"/>
    </source>
</evidence>
<evidence type="ECO:0000256" key="1">
    <source>
        <dbReference type="SAM" id="MobiDB-lite"/>
    </source>
</evidence>
<evidence type="ECO:0000313" key="2">
    <source>
        <dbReference type="EMBL" id="CAK0874187.1"/>
    </source>
</evidence>
<organism evidence="2 3">
    <name type="scientific">Prorocentrum cordatum</name>
    <dbReference type="NCBI Taxonomy" id="2364126"/>
    <lineage>
        <taxon>Eukaryota</taxon>
        <taxon>Sar</taxon>
        <taxon>Alveolata</taxon>
        <taxon>Dinophyceae</taxon>
        <taxon>Prorocentrales</taxon>
        <taxon>Prorocentraceae</taxon>
        <taxon>Prorocentrum</taxon>
    </lineage>
</organism>
<feature type="compositionally biased region" description="Low complexity" evidence="1">
    <location>
        <begin position="245"/>
        <end position="263"/>
    </location>
</feature>
<comment type="caution">
    <text evidence="2">The sequence shown here is derived from an EMBL/GenBank/DDBJ whole genome shotgun (WGS) entry which is preliminary data.</text>
</comment>
<feature type="compositionally biased region" description="Low complexity" evidence="1">
    <location>
        <begin position="351"/>
        <end position="366"/>
    </location>
</feature>
<keyword evidence="3" id="KW-1185">Reference proteome</keyword>
<feature type="region of interest" description="Disordered" evidence="1">
    <location>
        <begin position="403"/>
        <end position="442"/>
    </location>
</feature>